<feature type="signal peptide" evidence="2">
    <location>
        <begin position="1"/>
        <end position="19"/>
    </location>
</feature>
<dbReference type="InterPro" id="IPR025178">
    <property type="entry name" value="Lnb_N"/>
</dbReference>
<feature type="domain" description="Lnb N-terminal periplasmic" evidence="3">
    <location>
        <begin position="20"/>
        <end position="166"/>
    </location>
</feature>
<keyword evidence="1" id="KW-0472">Membrane</keyword>
<keyword evidence="1" id="KW-0812">Transmembrane</keyword>
<sequence length="391" mass="45232">MKKTLFFLSIILFIKNTNAQNKLSSEAQVSVLTIGPGTSLNDAFGHSGFRIKDPVKRIDVVFNYGVYDFDAPNFYTKFAQGKLNYLIGLNYYKDFYQSYTTQNRSIKEQILNLSLEEKQNIYDFLVKNYKPENKRYLYDFFFNNCATKIKDVTNIALKNSITFNTPDDFKDATFRTLIQNNLNKNSWGSLGIDIALGSVIDKKATREDHMFLPENIYKFFKNATFKNKKLVKDNIILYSKKENSISHQFLTSPLFIFGVIALLIILITYNDFKKTKQSVWLDIILFSTTGLIGVLLLLLWFATDHSGTHQNYNLLWASALNILVIGQLLRTKVSSWFIKYLKFLIISMCLLTLHWIIGVQVFAIGLIPLLIALFIRYIYLVFYYNKKATGL</sequence>
<dbReference type="AlphaFoldDB" id="A0A1E5TBZ3"/>
<evidence type="ECO:0000256" key="1">
    <source>
        <dbReference type="SAM" id="Phobius"/>
    </source>
</evidence>
<feature type="transmembrane region" description="Helical" evidence="1">
    <location>
        <begin position="314"/>
        <end position="333"/>
    </location>
</feature>
<evidence type="ECO:0000259" key="4">
    <source>
        <dbReference type="Pfam" id="PF25221"/>
    </source>
</evidence>
<feature type="domain" description="Lnb-like transmembrane" evidence="4">
    <location>
        <begin position="250"/>
        <end position="386"/>
    </location>
</feature>
<dbReference type="InterPro" id="IPR057436">
    <property type="entry name" value="5TMH_Lnb"/>
</dbReference>
<reference evidence="5 6" key="1">
    <citation type="submission" date="2016-05" db="EMBL/GenBank/DDBJ databases">
        <title>Draft Genome Sequence of Algibacter sp. Strain SK-16 Isolated from the Surface Water of Aburatsubo Inlet.</title>
        <authorList>
            <person name="Wong S.-K."/>
            <person name="Yoshizawa S."/>
            <person name="Nakajima Y."/>
            <person name="Ogura Y."/>
            <person name="Tetsuya H."/>
            <person name="Hamasaki K."/>
        </authorList>
    </citation>
    <scope>NUCLEOTIDE SEQUENCE [LARGE SCALE GENOMIC DNA]</scope>
    <source>
        <strain evidence="5 6">SK-16</strain>
    </source>
</reference>
<organism evidence="5 6">
    <name type="scientific">Flavivirga aquatica</name>
    <dbReference type="NCBI Taxonomy" id="1849968"/>
    <lineage>
        <taxon>Bacteria</taxon>
        <taxon>Pseudomonadati</taxon>
        <taxon>Bacteroidota</taxon>
        <taxon>Flavobacteriia</taxon>
        <taxon>Flavobacteriales</taxon>
        <taxon>Flavobacteriaceae</taxon>
        <taxon>Flavivirga</taxon>
    </lineage>
</organism>
<feature type="transmembrane region" description="Helical" evidence="1">
    <location>
        <begin position="340"/>
        <end position="357"/>
    </location>
</feature>
<proteinExistence type="predicted"/>
<dbReference type="STRING" id="1849968.A8C32_00900"/>
<dbReference type="Proteomes" id="UP000095713">
    <property type="component" value="Unassembled WGS sequence"/>
</dbReference>
<feature type="transmembrane region" description="Helical" evidence="1">
    <location>
        <begin position="249"/>
        <end position="267"/>
    </location>
</feature>
<evidence type="ECO:0000256" key="2">
    <source>
        <dbReference type="SAM" id="SignalP"/>
    </source>
</evidence>
<feature type="chain" id="PRO_5009186263" evidence="2">
    <location>
        <begin position="20"/>
        <end position="391"/>
    </location>
</feature>
<dbReference type="Pfam" id="PF25221">
    <property type="entry name" value="5TMH_Lnb"/>
    <property type="match status" value="1"/>
</dbReference>
<feature type="transmembrane region" description="Helical" evidence="1">
    <location>
        <begin position="363"/>
        <end position="384"/>
    </location>
</feature>
<comment type="caution">
    <text evidence="5">The sequence shown here is derived from an EMBL/GenBank/DDBJ whole genome shotgun (WGS) entry which is preliminary data.</text>
</comment>
<dbReference type="Pfam" id="PF13387">
    <property type="entry name" value="Lnb_N"/>
    <property type="match status" value="1"/>
</dbReference>
<gene>
    <name evidence="5" type="ORF">A8C32_00900</name>
</gene>
<keyword evidence="6" id="KW-1185">Reference proteome</keyword>
<protein>
    <submittedName>
        <fullName evidence="5">Uncharacterized protein</fullName>
    </submittedName>
</protein>
<dbReference type="OrthoDB" id="319167at2"/>
<evidence type="ECO:0000313" key="6">
    <source>
        <dbReference type="Proteomes" id="UP000095713"/>
    </source>
</evidence>
<evidence type="ECO:0000259" key="3">
    <source>
        <dbReference type="Pfam" id="PF13387"/>
    </source>
</evidence>
<name>A0A1E5TBZ3_9FLAO</name>
<feature type="transmembrane region" description="Helical" evidence="1">
    <location>
        <begin position="279"/>
        <end position="302"/>
    </location>
</feature>
<evidence type="ECO:0000313" key="5">
    <source>
        <dbReference type="EMBL" id="OEK08913.1"/>
    </source>
</evidence>
<keyword evidence="1" id="KW-1133">Transmembrane helix</keyword>
<dbReference type="EMBL" id="MDJD01000028">
    <property type="protein sequence ID" value="OEK08913.1"/>
    <property type="molecule type" value="Genomic_DNA"/>
</dbReference>
<accession>A0A1E5TBZ3</accession>
<keyword evidence="2" id="KW-0732">Signal</keyword>